<gene>
    <name evidence="3" type="primary">cpaB</name>
    <name evidence="3" type="ORF">DWB68_02300</name>
</gene>
<evidence type="ECO:0000313" key="4">
    <source>
        <dbReference type="Proteomes" id="UP000265419"/>
    </source>
</evidence>
<accession>A0A399JDZ6</accession>
<proteinExistence type="predicted"/>
<evidence type="ECO:0000259" key="2">
    <source>
        <dbReference type="Pfam" id="PF16976"/>
    </source>
</evidence>
<dbReference type="EMBL" id="QQXK01000003">
    <property type="protein sequence ID" value="RII43454.1"/>
    <property type="molecule type" value="Genomic_DNA"/>
</dbReference>
<evidence type="ECO:0000313" key="3">
    <source>
        <dbReference type="EMBL" id="RII43454.1"/>
    </source>
</evidence>
<dbReference type="Pfam" id="PF16976">
    <property type="entry name" value="RcpC"/>
    <property type="match status" value="1"/>
</dbReference>
<feature type="region of interest" description="Disordered" evidence="1">
    <location>
        <begin position="1"/>
        <end position="41"/>
    </location>
</feature>
<name>A0A399JDZ6_9MICC</name>
<protein>
    <submittedName>
        <fullName evidence="3">Flp pilus assembly protein CpaB</fullName>
    </submittedName>
</protein>
<dbReference type="InterPro" id="IPR017592">
    <property type="entry name" value="Pilus_assmbl_Flp-typ_CpaB"/>
</dbReference>
<dbReference type="AlphaFoldDB" id="A0A399JDZ6"/>
<keyword evidence="4" id="KW-1185">Reference proteome</keyword>
<dbReference type="InterPro" id="IPR031571">
    <property type="entry name" value="RcpC_dom"/>
</dbReference>
<comment type="caution">
    <text evidence="3">The sequence shown here is derived from an EMBL/GenBank/DDBJ whole genome shotgun (WGS) entry which is preliminary data.</text>
</comment>
<sequence length="267" mass="28082">MSQLAGRFRPHPSPLRRRARTARGARRSPARGTRLPSPRRTPGEWWARHRRWLSALCVFVAVWAGLRAVAPAQVPTREAWVLTTPQAAGHTLGADEVRRVSFPLHAQFPGTGPPGASDDTAETAASGVSSGWIEASVVGRTLAVPWPAGLPLHEGALTGSGLLRSLGPGEVAVPLSWDDAAAARLISSGDRVDVVLSIPRDGEAPSSRVLAEDARVLWCEAGAQGEQGWLSTDRASGATVVLAVPRSLAAELSSAPQHGAVSLVLTR</sequence>
<feature type="domain" description="Flp pilus assembly protein RcpC/CpaB" evidence="2">
    <location>
        <begin position="161"/>
        <end position="265"/>
    </location>
</feature>
<evidence type="ECO:0000256" key="1">
    <source>
        <dbReference type="SAM" id="MobiDB-lite"/>
    </source>
</evidence>
<dbReference type="Proteomes" id="UP000265419">
    <property type="component" value="Unassembled WGS sequence"/>
</dbReference>
<dbReference type="RefSeq" id="WP_119423523.1">
    <property type="nucleotide sequence ID" value="NZ_QQXK01000003.1"/>
</dbReference>
<organism evidence="3 4">
    <name type="scientific">Galactobacter valiniphilus</name>
    <dbReference type="NCBI Taxonomy" id="2676122"/>
    <lineage>
        <taxon>Bacteria</taxon>
        <taxon>Bacillati</taxon>
        <taxon>Actinomycetota</taxon>
        <taxon>Actinomycetes</taxon>
        <taxon>Micrococcales</taxon>
        <taxon>Micrococcaceae</taxon>
        <taxon>Galactobacter</taxon>
    </lineage>
</organism>
<dbReference type="NCBIfam" id="TIGR03177">
    <property type="entry name" value="pilus_cpaB"/>
    <property type="match status" value="1"/>
</dbReference>
<feature type="compositionally biased region" description="Basic residues" evidence="1">
    <location>
        <begin position="8"/>
        <end position="29"/>
    </location>
</feature>
<reference evidence="3 4" key="1">
    <citation type="submission" date="2018-07" db="EMBL/GenBank/DDBJ databases">
        <title>Arthrobacter sp. nov., isolated from raw cow's milk with high bacterial count.</title>
        <authorList>
            <person name="Hahne J."/>
            <person name="Isele D."/>
            <person name="Lipski A."/>
        </authorList>
    </citation>
    <scope>NUCLEOTIDE SEQUENCE [LARGE SCALE GENOMIC DNA]</scope>
    <source>
        <strain evidence="3 4">JZ R-35</strain>
    </source>
</reference>